<evidence type="ECO:0000313" key="3">
    <source>
        <dbReference type="Proteomes" id="UP001144372"/>
    </source>
</evidence>
<organism evidence="2 3">
    <name type="scientific">Desulforhabdus amnigena</name>
    <dbReference type="NCBI Taxonomy" id="40218"/>
    <lineage>
        <taxon>Bacteria</taxon>
        <taxon>Pseudomonadati</taxon>
        <taxon>Thermodesulfobacteriota</taxon>
        <taxon>Syntrophobacteria</taxon>
        <taxon>Syntrophobacterales</taxon>
        <taxon>Syntrophobacteraceae</taxon>
        <taxon>Desulforhabdus</taxon>
    </lineage>
</organism>
<keyword evidence="3" id="KW-1185">Reference proteome</keyword>
<dbReference type="CDD" id="cd02042">
    <property type="entry name" value="ParAB_family"/>
    <property type="match status" value="1"/>
</dbReference>
<dbReference type="Gene3D" id="3.40.50.300">
    <property type="entry name" value="P-loop containing nucleotide triphosphate hydrolases"/>
    <property type="match status" value="1"/>
</dbReference>
<accession>A0A9W6LA55</accession>
<evidence type="ECO:0000259" key="1">
    <source>
        <dbReference type="Pfam" id="PF13614"/>
    </source>
</evidence>
<dbReference type="PANTHER" id="PTHR13696">
    <property type="entry name" value="P-LOOP CONTAINING NUCLEOSIDE TRIPHOSPHATE HYDROLASE"/>
    <property type="match status" value="1"/>
</dbReference>
<dbReference type="AlphaFoldDB" id="A0A9W6LA55"/>
<gene>
    <name evidence="2" type="ORF">DAMNIGENAA_30290</name>
</gene>
<dbReference type="InterPro" id="IPR025669">
    <property type="entry name" value="AAA_dom"/>
</dbReference>
<dbReference type="InterPro" id="IPR050678">
    <property type="entry name" value="DNA_Partitioning_ATPase"/>
</dbReference>
<evidence type="ECO:0000313" key="2">
    <source>
        <dbReference type="EMBL" id="GLI35596.1"/>
    </source>
</evidence>
<dbReference type="SUPFAM" id="SSF52540">
    <property type="entry name" value="P-loop containing nucleoside triphosphate hydrolases"/>
    <property type="match status" value="1"/>
</dbReference>
<dbReference type="Proteomes" id="UP001144372">
    <property type="component" value="Unassembled WGS sequence"/>
</dbReference>
<feature type="domain" description="AAA" evidence="1">
    <location>
        <begin position="3"/>
        <end position="179"/>
    </location>
</feature>
<dbReference type="Pfam" id="PF13614">
    <property type="entry name" value="AAA_31"/>
    <property type="match status" value="1"/>
</dbReference>
<comment type="caution">
    <text evidence="2">The sequence shown here is derived from an EMBL/GenBank/DDBJ whole genome shotgun (WGS) entry which is preliminary data.</text>
</comment>
<dbReference type="InterPro" id="IPR027417">
    <property type="entry name" value="P-loop_NTPase"/>
</dbReference>
<dbReference type="EMBL" id="BSDR01000001">
    <property type="protein sequence ID" value="GLI35596.1"/>
    <property type="molecule type" value="Genomic_DNA"/>
</dbReference>
<dbReference type="PRINTS" id="PR00091">
    <property type="entry name" value="NITROGNASEII"/>
</dbReference>
<dbReference type="FunFam" id="3.40.50.300:FF:000285">
    <property type="entry name" value="Sporulation initiation inhibitor Soj"/>
    <property type="match status" value="1"/>
</dbReference>
<protein>
    <submittedName>
        <fullName evidence="2">Chromosome partitioning protein ParA</fullName>
    </submittedName>
</protein>
<reference evidence="2" key="1">
    <citation type="submission" date="2022-12" db="EMBL/GenBank/DDBJ databases">
        <title>Reference genome sequencing for broad-spectrum identification of bacterial and archaeal isolates by mass spectrometry.</title>
        <authorList>
            <person name="Sekiguchi Y."/>
            <person name="Tourlousse D.M."/>
        </authorList>
    </citation>
    <scope>NUCLEOTIDE SEQUENCE</scope>
    <source>
        <strain evidence="2">ASRB1</strain>
    </source>
</reference>
<dbReference type="RefSeq" id="WP_281795565.1">
    <property type="nucleotide sequence ID" value="NZ_BSDR01000001.1"/>
</dbReference>
<proteinExistence type="predicted"/>
<sequence length="258" mass="28145">MPKVIAIANQKGGVGKTTTAVNLAASLAKEGEKVLLIDCDPQGNASSGLGIRLQPDSPSFYSFLLHDNAPPPIHRPLLPHLDLAVLPSNSQLAAAEWELFSIPEAETLLLRKISSLSDSFSYILLDCPPSLGLLTVNGLTACQSVLIPMQCEYFAMEGLTLLLETIRKIRLRFNPHLSIEGIVLTMFDRRNNLAHQVVNEIRKHLQFNIFKTFIPRNVRLSESPSHGLPALLYEPTCAGAKAYLALAEEILAQGASKS</sequence>
<name>A0A9W6LA55_9BACT</name>
<dbReference type="PANTHER" id="PTHR13696:SF52">
    <property type="entry name" value="PARA FAMILY PROTEIN CT_582"/>
    <property type="match status" value="1"/>
</dbReference>